<dbReference type="PIRSF" id="PIRSF006386">
    <property type="entry name" value="HCCAis_GSTk"/>
    <property type="match status" value="1"/>
</dbReference>
<reference evidence="4 5" key="1">
    <citation type="submission" date="2018-11" db="EMBL/GenBank/DDBJ databases">
        <title>Genomic Encyclopedia of Type Strains, Phase IV (KMG-IV): sequencing the most valuable type-strain genomes for metagenomic binning, comparative biology and taxonomic classification.</title>
        <authorList>
            <person name="Goeker M."/>
        </authorList>
    </citation>
    <scope>NUCLEOTIDE SEQUENCE [LARGE SCALE GENOMIC DNA]</scope>
    <source>
        <strain evidence="4 5">DSM 100275</strain>
    </source>
</reference>
<organism evidence="4 5">
    <name type="scientific">Inmirania thermothiophila</name>
    <dbReference type="NCBI Taxonomy" id="1750597"/>
    <lineage>
        <taxon>Bacteria</taxon>
        <taxon>Pseudomonadati</taxon>
        <taxon>Pseudomonadota</taxon>
        <taxon>Gammaproteobacteria</taxon>
        <taxon>Chromatiales</taxon>
        <taxon>Ectothiorhodospiraceae</taxon>
        <taxon>Inmirania</taxon>
    </lineage>
</organism>
<dbReference type="InterPro" id="IPR001853">
    <property type="entry name" value="DSBA-like_thioredoxin_dom"/>
</dbReference>
<dbReference type="InterPro" id="IPR044087">
    <property type="entry name" value="NahD-like"/>
</dbReference>
<dbReference type="InterPro" id="IPR036249">
    <property type="entry name" value="Thioredoxin-like_sf"/>
</dbReference>
<dbReference type="EMBL" id="RJVI01000001">
    <property type="protein sequence ID" value="ROR34555.1"/>
    <property type="molecule type" value="Genomic_DNA"/>
</dbReference>
<dbReference type="PANTHER" id="PTHR42943:SF2">
    <property type="entry name" value="GLUTATHIONE S-TRANSFERASE KAPPA 1"/>
    <property type="match status" value="1"/>
</dbReference>
<protein>
    <recommendedName>
        <fullName evidence="1">2-hydroxychromene-2-carboxylate isomerase</fullName>
        <ecNumber evidence="1">5.99.1.4</ecNumber>
    </recommendedName>
</protein>
<dbReference type="PANTHER" id="PTHR42943">
    <property type="entry name" value="GLUTATHIONE S-TRANSFERASE KAPPA"/>
    <property type="match status" value="1"/>
</dbReference>
<comment type="catalytic activity">
    <reaction evidence="1">
        <text>2-hydroxychromene-2-carboxylate = (3E)-4-(2-hydroxyphenyl)-2-oxobut-3-enoate</text>
        <dbReference type="Rhea" id="RHEA:27401"/>
        <dbReference type="ChEBI" id="CHEBI:59350"/>
        <dbReference type="ChEBI" id="CHEBI:59353"/>
        <dbReference type="EC" id="5.99.1.4"/>
    </reaction>
</comment>
<dbReference type="GO" id="GO:0006749">
    <property type="term" value="P:glutathione metabolic process"/>
    <property type="evidence" value="ECO:0007669"/>
    <property type="project" value="TreeGrafter"/>
</dbReference>
<evidence type="ECO:0000256" key="2">
    <source>
        <dbReference type="PIRSR" id="PIRSR006386-1"/>
    </source>
</evidence>
<dbReference type="GO" id="GO:0004364">
    <property type="term" value="F:glutathione transferase activity"/>
    <property type="evidence" value="ECO:0007669"/>
    <property type="project" value="TreeGrafter"/>
</dbReference>
<dbReference type="CDD" id="cd03022">
    <property type="entry name" value="DsbA_HCCA_Iso"/>
    <property type="match status" value="1"/>
</dbReference>
<comment type="similarity">
    <text evidence="1">Belongs to the GST superfamily. NadH family.</text>
</comment>
<dbReference type="AlphaFoldDB" id="A0A3N1Y708"/>
<feature type="domain" description="DSBA-like thioredoxin" evidence="3">
    <location>
        <begin position="3"/>
        <end position="195"/>
    </location>
</feature>
<dbReference type="Pfam" id="PF01323">
    <property type="entry name" value="DSBA"/>
    <property type="match status" value="1"/>
</dbReference>
<keyword evidence="1 4" id="KW-0413">Isomerase</keyword>
<keyword evidence="5" id="KW-1185">Reference proteome</keyword>
<accession>A0A3N1Y708</accession>
<dbReference type="GO" id="GO:0018845">
    <property type="term" value="F:2-hydroxychromene-2-carboxylate isomerase activity"/>
    <property type="evidence" value="ECO:0007669"/>
    <property type="project" value="UniProtKB-UniRule"/>
</dbReference>
<comment type="caution">
    <text evidence="4">The sequence shown here is derived from an EMBL/GenBank/DDBJ whole genome shotgun (WGS) entry which is preliminary data.</text>
</comment>
<dbReference type="InterPro" id="IPR051924">
    <property type="entry name" value="GST_Kappa/NadH"/>
</dbReference>
<dbReference type="GO" id="GO:1901170">
    <property type="term" value="P:naphthalene catabolic process"/>
    <property type="evidence" value="ECO:0007669"/>
    <property type="project" value="InterPro"/>
</dbReference>
<gene>
    <name evidence="4" type="ORF">EDC57_0453</name>
</gene>
<dbReference type="SUPFAM" id="SSF52833">
    <property type="entry name" value="Thioredoxin-like"/>
    <property type="match status" value="1"/>
</dbReference>
<feature type="active site" description="Nucleophile" evidence="2">
    <location>
        <position position="12"/>
    </location>
</feature>
<dbReference type="EC" id="5.99.1.4" evidence="1"/>
<dbReference type="InterPro" id="IPR014440">
    <property type="entry name" value="HCCAis_GSTk"/>
</dbReference>
<evidence type="ECO:0000313" key="4">
    <source>
        <dbReference type="EMBL" id="ROR34555.1"/>
    </source>
</evidence>
<dbReference type="GO" id="GO:0004602">
    <property type="term" value="F:glutathione peroxidase activity"/>
    <property type="evidence" value="ECO:0007669"/>
    <property type="project" value="TreeGrafter"/>
</dbReference>
<dbReference type="Gene3D" id="3.40.30.10">
    <property type="entry name" value="Glutaredoxin"/>
    <property type="match status" value="1"/>
</dbReference>
<evidence type="ECO:0000259" key="3">
    <source>
        <dbReference type="Pfam" id="PF01323"/>
    </source>
</evidence>
<sequence>MTVIDFFFSPVSPWTYLGMPRLRRIGEAARAEVRYRPVDLGPIFATVEVKPLPQRPEPLKRYRLQDLARTAEFLRMPLVVEPRFFPTDPMPACRVIAQAVAEGREVGELAERIMAACWVEERDIADWDTLAQIGNACRLDGPGLIERARRPETARMIAANTEEAIRRGVIGSPCYLLGEEIFFGQDRLDQLAWRLGLRGPAEGLA</sequence>
<proteinExistence type="inferred from homology"/>
<evidence type="ECO:0000256" key="1">
    <source>
        <dbReference type="PIRNR" id="PIRNR006386"/>
    </source>
</evidence>
<dbReference type="Proteomes" id="UP000276634">
    <property type="component" value="Unassembled WGS sequence"/>
</dbReference>
<dbReference type="RefSeq" id="WP_170165010.1">
    <property type="nucleotide sequence ID" value="NZ_RJVI01000001.1"/>
</dbReference>
<name>A0A3N1Y708_9GAMM</name>
<evidence type="ECO:0000313" key="5">
    <source>
        <dbReference type="Proteomes" id="UP000276634"/>
    </source>
</evidence>